<organism evidence="6 7">
    <name type="scientific">Listeria weihenstephanensis</name>
    <dbReference type="NCBI Taxonomy" id="1006155"/>
    <lineage>
        <taxon>Bacteria</taxon>
        <taxon>Bacillati</taxon>
        <taxon>Bacillota</taxon>
        <taxon>Bacilli</taxon>
        <taxon>Bacillales</taxon>
        <taxon>Listeriaceae</taxon>
        <taxon>Listeria</taxon>
    </lineage>
</organism>
<dbReference type="RefSeq" id="WP_036063285.1">
    <property type="nucleotide sequence ID" value="NZ_CP011102.1"/>
</dbReference>
<dbReference type="SUPFAM" id="SSF53756">
    <property type="entry name" value="UDP-Glycosyltransferase/glycogen phosphorylase"/>
    <property type="match status" value="1"/>
</dbReference>
<sequence length="346" mass="39162">MRILMFGPDRTTKGGIATVIANFQNHFSSSDNTIFYAESWKEGSLFRRTFYSALGILSLPFRIIGKKIDLVHIHMAQDGSYFRKAIATRIAKLCGRKVLLHIHGSHFDQYHQMSGPRLQKHVLQTLRKADKIIVLNEDVQTYFAAYGIPMEIVQNAVPIPEPSEKPVERTQISSFGQLGERKGTYDILQVAERLQDEHPETLIYLYGDGDTKQAQAIITQKQLNNVRIGGWITAEEKEQAMQQTLIHLLPSYQEGLPMAILETMARGIPNISTYVGGIPDVMEQGKDGLLIEPGDQDALYDAMSFLIEQEEERSKMGAAAAHKIKSAFSMPAYNRKWDQIYTEWNE</sequence>
<dbReference type="EMBL" id="CP011102">
    <property type="protein sequence ID" value="AQY50381.1"/>
    <property type="molecule type" value="Genomic_DNA"/>
</dbReference>
<dbReference type="Gene3D" id="3.40.50.2000">
    <property type="entry name" value="Glycogen Phosphorylase B"/>
    <property type="match status" value="2"/>
</dbReference>
<evidence type="ECO:0000313" key="7">
    <source>
        <dbReference type="Proteomes" id="UP000223060"/>
    </source>
</evidence>
<dbReference type="AlphaFoldDB" id="A0A1S7FSG9"/>
<name>A0A1S7FSG9_9LIST</name>
<evidence type="ECO:0008006" key="8">
    <source>
        <dbReference type="Google" id="ProtNLM"/>
    </source>
</evidence>
<feature type="domain" description="Glycosyltransferase subfamily 4-like N-terminal" evidence="5">
    <location>
        <begin position="46"/>
        <end position="157"/>
    </location>
</feature>
<dbReference type="Pfam" id="PF13439">
    <property type="entry name" value="Glyco_transf_4"/>
    <property type="match status" value="1"/>
</dbReference>
<protein>
    <recommendedName>
        <fullName evidence="8">Glycosyl transferase family 1 domain-containing protein</fullName>
    </recommendedName>
</protein>
<reference evidence="7" key="1">
    <citation type="submission" date="2015-03" db="EMBL/GenBank/DDBJ databases">
        <authorList>
            <person name="Ferrari E."/>
            <person name="Walter M.C."/>
            <person name="Huptas C."/>
            <person name="Scherer S."/>
            <person name="Mueller-Herbst S."/>
        </authorList>
    </citation>
    <scope>NUCLEOTIDE SEQUENCE [LARGE SCALE GENOMIC DNA]</scope>
    <source>
        <strain evidence="7">LWP01</strain>
    </source>
</reference>
<dbReference type="InterPro" id="IPR028098">
    <property type="entry name" value="Glyco_trans_4-like_N"/>
</dbReference>
<evidence type="ECO:0000259" key="4">
    <source>
        <dbReference type="Pfam" id="PF00534"/>
    </source>
</evidence>
<keyword evidence="3" id="KW-0808">Transferase</keyword>
<dbReference type="PANTHER" id="PTHR12526:SF640">
    <property type="entry name" value="COLANIC ACID BIOSYNTHESIS GLYCOSYLTRANSFERASE WCAL-RELATED"/>
    <property type="match status" value="1"/>
</dbReference>
<keyword evidence="7" id="KW-1185">Reference proteome</keyword>
<evidence type="ECO:0000259" key="5">
    <source>
        <dbReference type="Pfam" id="PF13439"/>
    </source>
</evidence>
<dbReference type="InterPro" id="IPR001296">
    <property type="entry name" value="Glyco_trans_1"/>
</dbReference>
<dbReference type="KEGG" id="lwi:UE46_04610"/>
<dbReference type="CDD" id="cd03801">
    <property type="entry name" value="GT4_PimA-like"/>
    <property type="match status" value="1"/>
</dbReference>
<dbReference type="Pfam" id="PF00534">
    <property type="entry name" value="Glycos_transf_1"/>
    <property type="match status" value="1"/>
</dbReference>
<evidence type="ECO:0000256" key="1">
    <source>
        <dbReference type="ARBA" id="ARBA00009481"/>
    </source>
</evidence>
<dbReference type="GO" id="GO:0016757">
    <property type="term" value="F:glycosyltransferase activity"/>
    <property type="evidence" value="ECO:0007669"/>
    <property type="project" value="UniProtKB-KW"/>
</dbReference>
<accession>A0A1S7FSG9</accession>
<dbReference type="PANTHER" id="PTHR12526">
    <property type="entry name" value="GLYCOSYLTRANSFERASE"/>
    <property type="match status" value="1"/>
</dbReference>
<proteinExistence type="inferred from homology"/>
<dbReference type="Proteomes" id="UP000223060">
    <property type="component" value="Chromosome"/>
</dbReference>
<evidence type="ECO:0000256" key="3">
    <source>
        <dbReference type="ARBA" id="ARBA00022679"/>
    </source>
</evidence>
<evidence type="ECO:0000313" key="6">
    <source>
        <dbReference type="EMBL" id="AQY50381.1"/>
    </source>
</evidence>
<comment type="similarity">
    <text evidence="1">Belongs to the glycosyltransferase group 1 family. Glycosyltransferase 4 subfamily.</text>
</comment>
<evidence type="ECO:0000256" key="2">
    <source>
        <dbReference type="ARBA" id="ARBA00022676"/>
    </source>
</evidence>
<feature type="domain" description="Glycosyl transferase family 1" evidence="4">
    <location>
        <begin position="161"/>
        <end position="321"/>
    </location>
</feature>
<keyword evidence="2" id="KW-0328">Glycosyltransferase</keyword>
<gene>
    <name evidence="6" type="ORF">UE46_04610</name>
</gene>